<comment type="caution">
    <text evidence="1">The sequence shown here is derived from an EMBL/GenBank/DDBJ whole genome shotgun (WGS) entry which is preliminary data.</text>
</comment>
<evidence type="ECO:0000313" key="2">
    <source>
        <dbReference type="Proteomes" id="UP000443353"/>
    </source>
</evidence>
<sequence>MLTLDNMDRARVDRLGALTAHVVEHALASGLAWDEAILAFGIAARAMAMKASDQGAGTPEQCAAQAERRLKSGMTQSADVLRAWLD</sequence>
<reference evidence="1 2" key="1">
    <citation type="submission" date="2019-12" db="EMBL/GenBank/DDBJ databases">
        <authorList>
            <person name="Li C."/>
            <person name="Zhao J."/>
        </authorList>
    </citation>
    <scope>NUCLEOTIDE SEQUENCE [LARGE SCALE GENOMIC DNA]</scope>
    <source>
        <strain evidence="1 2">NEAU-DD11</strain>
    </source>
</reference>
<accession>A0A7X3K6G9</accession>
<gene>
    <name evidence="1" type="ORF">GPY61_07455</name>
</gene>
<name>A0A7X3K6G9_9BURK</name>
<protein>
    <submittedName>
        <fullName evidence="1">Uncharacterized protein</fullName>
    </submittedName>
</protein>
<evidence type="ECO:0000313" key="1">
    <source>
        <dbReference type="EMBL" id="MVW59763.1"/>
    </source>
</evidence>
<proteinExistence type="predicted"/>
<keyword evidence="2" id="KW-1185">Reference proteome</keyword>
<dbReference type="AlphaFoldDB" id="A0A7X3K6G9"/>
<dbReference type="RefSeq" id="WP_156403827.1">
    <property type="nucleotide sequence ID" value="NZ_WSES01000002.1"/>
</dbReference>
<organism evidence="1 2">
    <name type="scientific">Massilia cellulosiltytica</name>
    <dbReference type="NCBI Taxonomy" id="2683234"/>
    <lineage>
        <taxon>Bacteria</taxon>
        <taxon>Pseudomonadati</taxon>
        <taxon>Pseudomonadota</taxon>
        <taxon>Betaproteobacteria</taxon>
        <taxon>Burkholderiales</taxon>
        <taxon>Oxalobacteraceae</taxon>
        <taxon>Telluria group</taxon>
        <taxon>Massilia</taxon>
    </lineage>
</organism>
<dbReference type="EMBL" id="WSES01000002">
    <property type="protein sequence ID" value="MVW59763.1"/>
    <property type="molecule type" value="Genomic_DNA"/>
</dbReference>
<dbReference type="Proteomes" id="UP000443353">
    <property type="component" value="Unassembled WGS sequence"/>
</dbReference>